<keyword evidence="5 9" id="KW-0238">DNA-binding</keyword>
<feature type="region of interest" description="Disordered" evidence="10">
    <location>
        <begin position="474"/>
        <end position="500"/>
    </location>
</feature>
<dbReference type="GO" id="GO:0000122">
    <property type="term" value="P:negative regulation of transcription by RNA polymerase II"/>
    <property type="evidence" value="ECO:0007669"/>
    <property type="project" value="TreeGrafter"/>
</dbReference>
<dbReference type="GO" id="GO:0000978">
    <property type="term" value="F:RNA polymerase II cis-regulatory region sequence-specific DNA binding"/>
    <property type="evidence" value="ECO:0007669"/>
    <property type="project" value="TreeGrafter"/>
</dbReference>
<dbReference type="InParanoid" id="A0A3P8VM33"/>
<organism evidence="12 13">
    <name type="scientific">Cynoglossus semilaevis</name>
    <name type="common">Tongue sole</name>
    <dbReference type="NCBI Taxonomy" id="244447"/>
    <lineage>
        <taxon>Eukaryota</taxon>
        <taxon>Metazoa</taxon>
        <taxon>Chordata</taxon>
        <taxon>Craniata</taxon>
        <taxon>Vertebrata</taxon>
        <taxon>Euteleostomi</taxon>
        <taxon>Actinopterygii</taxon>
        <taxon>Neopterygii</taxon>
        <taxon>Teleostei</taxon>
        <taxon>Neoteleostei</taxon>
        <taxon>Acanthomorphata</taxon>
        <taxon>Carangaria</taxon>
        <taxon>Pleuronectiformes</taxon>
        <taxon>Pleuronectoidei</taxon>
        <taxon>Cynoglossidae</taxon>
        <taxon>Cynoglossinae</taxon>
        <taxon>Cynoglossus</taxon>
    </lineage>
</organism>
<dbReference type="InterPro" id="IPR036910">
    <property type="entry name" value="HMG_box_dom_sf"/>
</dbReference>
<feature type="compositionally biased region" description="Low complexity" evidence="10">
    <location>
        <begin position="367"/>
        <end position="388"/>
    </location>
</feature>
<dbReference type="FunFam" id="1.10.30.10:FF:000004">
    <property type="entry name" value="Transcription factor SOX-10"/>
    <property type="match status" value="1"/>
</dbReference>
<dbReference type="GO" id="GO:0007422">
    <property type="term" value="P:peripheral nervous system development"/>
    <property type="evidence" value="ECO:0007669"/>
    <property type="project" value="TreeGrafter"/>
</dbReference>
<dbReference type="GO" id="GO:0005737">
    <property type="term" value="C:cytoplasm"/>
    <property type="evidence" value="ECO:0007669"/>
    <property type="project" value="UniProtKB-SubCell"/>
</dbReference>
<dbReference type="PANTHER" id="PTHR45803">
    <property type="entry name" value="SOX100B"/>
    <property type="match status" value="1"/>
</dbReference>
<feature type="region of interest" description="Disordered" evidence="10">
    <location>
        <begin position="1"/>
        <end position="70"/>
    </location>
</feature>
<evidence type="ECO:0000256" key="7">
    <source>
        <dbReference type="ARBA" id="ARBA00023242"/>
    </source>
</evidence>
<evidence type="ECO:0000256" key="9">
    <source>
        <dbReference type="PROSITE-ProRule" id="PRU00267"/>
    </source>
</evidence>
<evidence type="ECO:0000256" key="3">
    <source>
        <dbReference type="ARBA" id="ARBA00022490"/>
    </source>
</evidence>
<evidence type="ECO:0000256" key="2">
    <source>
        <dbReference type="ARBA" id="ARBA00004496"/>
    </source>
</evidence>
<keyword evidence="7 9" id="KW-0539">Nucleus</keyword>
<feature type="compositionally biased region" description="Polar residues" evidence="10">
    <location>
        <begin position="24"/>
        <end position="35"/>
    </location>
</feature>
<evidence type="ECO:0000256" key="1">
    <source>
        <dbReference type="ARBA" id="ARBA00004123"/>
    </source>
</evidence>
<feature type="compositionally biased region" description="Polar residues" evidence="10">
    <location>
        <begin position="480"/>
        <end position="500"/>
    </location>
</feature>
<evidence type="ECO:0000256" key="10">
    <source>
        <dbReference type="SAM" id="MobiDB-lite"/>
    </source>
</evidence>
<keyword evidence="6" id="KW-0804">Transcription</keyword>
<dbReference type="GeneTree" id="ENSGT00940000158046"/>
<keyword evidence="3" id="KW-0963">Cytoplasm</keyword>
<evidence type="ECO:0000259" key="11">
    <source>
        <dbReference type="PROSITE" id="PS50118"/>
    </source>
</evidence>
<evidence type="ECO:0000313" key="12">
    <source>
        <dbReference type="Ensembl" id="ENSCSEP00000015349.1"/>
    </source>
</evidence>
<reference evidence="12 13" key="1">
    <citation type="journal article" date="2014" name="Nat. Genet.">
        <title>Whole-genome sequence of a flatfish provides insights into ZW sex chromosome evolution and adaptation to a benthic lifestyle.</title>
        <authorList>
            <person name="Chen S."/>
            <person name="Zhang G."/>
            <person name="Shao C."/>
            <person name="Huang Q."/>
            <person name="Liu G."/>
            <person name="Zhang P."/>
            <person name="Song W."/>
            <person name="An N."/>
            <person name="Chalopin D."/>
            <person name="Volff J.N."/>
            <person name="Hong Y."/>
            <person name="Li Q."/>
            <person name="Sha Z."/>
            <person name="Zhou H."/>
            <person name="Xie M."/>
            <person name="Yu Q."/>
            <person name="Liu Y."/>
            <person name="Xiang H."/>
            <person name="Wang N."/>
            <person name="Wu K."/>
            <person name="Yang C."/>
            <person name="Zhou Q."/>
            <person name="Liao X."/>
            <person name="Yang L."/>
            <person name="Hu Q."/>
            <person name="Zhang J."/>
            <person name="Meng L."/>
            <person name="Jin L."/>
            <person name="Tian Y."/>
            <person name="Lian J."/>
            <person name="Yang J."/>
            <person name="Miao G."/>
            <person name="Liu S."/>
            <person name="Liang Z."/>
            <person name="Yan F."/>
            <person name="Li Y."/>
            <person name="Sun B."/>
            <person name="Zhang H."/>
            <person name="Zhang J."/>
            <person name="Zhu Y."/>
            <person name="Du M."/>
            <person name="Zhao Y."/>
            <person name="Schartl M."/>
            <person name="Tang Q."/>
            <person name="Wang J."/>
        </authorList>
    </citation>
    <scope>NUCLEOTIDE SEQUENCE</scope>
</reference>
<keyword evidence="4" id="KW-0805">Transcription regulation</keyword>
<dbReference type="PROSITE" id="PS50118">
    <property type="entry name" value="HMG_BOX_2"/>
    <property type="match status" value="1"/>
</dbReference>
<reference evidence="12" key="2">
    <citation type="submission" date="2025-08" db="UniProtKB">
        <authorList>
            <consortium name="Ensembl"/>
        </authorList>
    </citation>
    <scope>IDENTIFICATION</scope>
</reference>
<feature type="DNA-binding region" description="HMG box" evidence="9">
    <location>
        <begin position="109"/>
        <end position="177"/>
    </location>
</feature>
<protein>
    <recommendedName>
        <fullName evidence="8">Transcription factor SOX-10</fullName>
    </recommendedName>
</protein>
<dbReference type="GO" id="GO:0001755">
    <property type="term" value="P:neural crest cell migration"/>
    <property type="evidence" value="ECO:0007669"/>
    <property type="project" value="TreeGrafter"/>
</dbReference>
<dbReference type="RefSeq" id="XP_008315561.1">
    <property type="nucleotide sequence ID" value="XM_008317339.2"/>
</dbReference>
<dbReference type="SMART" id="SM00398">
    <property type="entry name" value="HMG"/>
    <property type="match status" value="1"/>
</dbReference>
<proteinExistence type="predicted"/>
<evidence type="ECO:0000256" key="8">
    <source>
        <dbReference type="ARBA" id="ARBA00040805"/>
    </source>
</evidence>
<dbReference type="Ensembl" id="ENSCSET00000015537.1">
    <property type="protein sequence ID" value="ENSCSEP00000015349.1"/>
    <property type="gene ID" value="ENSCSEG00000009865.1"/>
</dbReference>
<dbReference type="Proteomes" id="UP000265120">
    <property type="component" value="Chromosome 9"/>
</dbReference>
<dbReference type="GO" id="GO:0002009">
    <property type="term" value="P:morphogenesis of an epithelium"/>
    <property type="evidence" value="ECO:0007669"/>
    <property type="project" value="TreeGrafter"/>
</dbReference>
<feature type="domain" description="HMG box" evidence="11">
    <location>
        <begin position="109"/>
        <end position="177"/>
    </location>
</feature>
<dbReference type="KEGG" id="csem:103383986"/>
<dbReference type="InterPro" id="IPR022151">
    <property type="entry name" value="Sox_N"/>
</dbReference>
<dbReference type="SUPFAM" id="SSF47095">
    <property type="entry name" value="HMG-box"/>
    <property type="match status" value="1"/>
</dbReference>
<evidence type="ECO:0000256" key="5">
    <source>
        <dbReference type="ARBA" id="ARBA00023125"/>
    </source>
</evidence>
<dbReference type="GeneID" id="103383986"/>
<dbReference type="GO" id="GO:0005634">
    <property type="term" value="C:nucleus"/>
    <property type="evidence" value="ECO:0007669"/>
    <property type="project" value="UniProtKB-SubCell"/>
</dbReference>
<dbReference type="Pfam" id="PF12444">
    <property type="entry name" value="Sox_N"/>
    <property type="match status" value="1"/>
</dbReference>
<keyword evidence="13" id="KW-1185">Reference proteome</keyword>
<feature type="compositionally biased region" description="Polar residues" evidence="10">
    <location>
        <begin position="390"/>
        <end position="410"/>
    </location>
</feature>
<feature type="region of interest" description="Disordered" evidence="10">
    <location>
        <begin position="170"/>
        <end position="305"/>
    </location>
</feature>
<dbReference type="GO" id="GO:0000981">
    <property type="term" value="F:DNA-binding transcription factor activity, RNA polymerase II-specific"/>
    <property type="evidence" value="ECO:0007669"/>
    <property type="project" value="TreeGrafter"/>
</dbReference>
<name>A0A3P8VM33_CYNSE</name>
<dbReference type="OrthoDB" id="6247875at2759"/>
<comment type="subcellular location">
    <subcellularLocation>
        <location evidence="2">Cytoplasm</location>
    </subcellularLocation>
    <subcellularLocation>
        <location evidence="1">Nucleus</location>
    </subcellularLocation>
</comment>
<feature type="compositionally biased region" description="Basic residues" evidence="10">
    <location>
        <begin position="228"/>
        <end position="237"/>
    </location>
</feature>
<dbReference type="CDD" id="cd22031">
    <property type="entry name" value="HMG-box_SoxE"/>
    <property type="match status" value="1"/>
</dbReference>
<dbReference type="InterPro" id="IPR009071">
    <property type="entry name" value="HMG_box_dom"/>
</dbReference>
<feature type="compositionally biased region" description="Gly residues" evidence="10">
    <location>
        <begin position="270"/>
        <end position="291"/>
    </location>
</feature>
<dbReference type="Pfam" id="PF00505">
    <property type="entry name" value="HMG_box"/>
    <property type="match status" value="1"/>
</dbReference>
<dbReference type="AlphaFoldDB" id="A0A3P8VM33"/>
<evidence type="ECO:0000256" key="6">
    <source>
        <dbReference type="ARBA" id="ARBA00023163"/>
    </source>
</evidence>
<feature type="region of interest" description="Disordered" evidence="10">
    <location>
        <begin position="367"/>
        <end position="410"/>
    </location>
</feature>
<evidence type="ECO:0000256" key="4">
    <source>
        <dbReference type="ARBA" id="ARBA00023015"/>
    </source>
</evidence>
<dbReference type="PANTHER" id="PTHR45803:SF6">
    <property type="entry name" value="TRANSCRIPTION FACTOR SOX-10"/>
    <property type="match status" value="1"/>
</dbReference>
<dbReference type="OMA" id="HPTGQGH"/>
<sequence>MSSEEHSMSEEELSPGGSDDGHSLSPTQPGASQGHGSPLSGPPPQLTALCVAENSGDDGGRITAKSEEEDDRFPIGIREAVSQVLDGYDWTLVPMPVRVNNGNKAKPHVKRPMNAFMVWAQAARRKLADQYPHLHNAELSKTLGKLWRLLNESDKRPFIEEAERLRKQHKKDYPEYKYQPRRRKNGKLIPPSETDGQGEGEASHSQSHYKTLHLEHNGGAGSPLGDLHHHHHHHHHPAGQGHSPPTPPTTPKTELQSGKILDAKRDGTAGSVGGSGGSRGPLGVGAEGASGGPSSSGAKPHIDFGTMDIGEISHEVMSNIEPFDVNEFDQYLPPNGHPQSAAGASAAGSSASTYAYALAAASGHSAWLSKQQQPPQASPSSSDPSKAQIKSESASTSHYVEASSSPSSGTHVTYTPLSLPHYGSAFPSLASRAQFEYGDHQAPGAYYAHSSQAPGLYSAFSYMGPTQRPLYTTIGDPSSVAPSHSPTHWEQPVYTTLTRP</sequence>
<reference evidence="12" key="3">
    <citation type="submission" date="2025-09" db="UniProtKB">
        <authorList>
            <consortium name="Ensembl"/>
        </authorList>
    </citation>
    <scope>IDENTIFICATION</scope>
</reference>
<accession>A0A3P8VM33</accession>
<dbReference type="GO" id="GO:0048484">
    <property type="term" value="P:enteric nervous system development"/>
    <property type="evidence" value="ECO:0007669"/>
    <property type="project" value="TreeGrafter"/>
</dbReference>
<dbReference type="STRING" id="244447.ENSCSEP00000015349"/>
<evidence type="ECO:0000313" key="13">
    <source>
        <dbReference type="Proteomes" id="UP000265120"/>
    </source>
</evidence>
<dbReference type="Gene3D" id="1.10.30.10">
    <property type="entry name" value="High mobility group box domain"/>
    <property type="match status" value="1"/>
</dbReference>
<dbReference type="InterPro" id="IPR050917">
    <property type="entry name" value="SOX_TF"/>
</dbReference>